<proteinExistence type="predicted"/>
<dbReference type="GO" id="GO:0004364">
    <property type="term" value="F:glutathione transferase activity"/>
    <property type="evidence" value="ECO:0007669"/>
    <property type="project" value="TreeGrafter"/>
</dbReference>
<dbReference type="Gene3D" id="3.40.30.10">
    <property type="entry name" value="Glutaredoxin"/>
    <property type="match status" value="1"/>
</dbReference>
<dbReference type="EMBL" id="VMNK01000002">
    <property type="protein sequence ID" value="TVO59469.1"/>
    <property type="molecule type" value="Genomic_DNA"/>
</dbReference>
<reference evidence="2 3" key="1">
    <citation type="submission" date="2019-07" db="EMBL/GenBank/DDBJ databases">
        <title>The pathways for chlorine oxyanion respiration interact through the shared metabolite chlorate.</title>
        <authorList>
            <person name="Barnum T.P."/>
            <person name="Cheng Y."/>
            <person name="Hill K.A."/>
            <person name="Lucas L.N."/>
            <person name="Carlson H.K."/>
            <person name="Coates J.D."/>
        </authorList>
    </citation>
    <scope>NUCLEOTIDE SEQUENCE [LARGE SCALE GENOMIC DNA]</scope>
    <source>
        <strain evidence="2 3">SFB-3</strain>
    </source>
</reference>
<dbReference type="Gene3D" id="1.20.1050.10">
    <property type="match status" value="1"/>
</dbReference>
<dbReference type="GO" id="GO:0006749">
    <property type="term" value="P:glutathione metabolic process"/>
    <property type="evidence" value="ECO:0007669"/>
    <property type="project" value="TreeGrafter"/>
</dbReference>
<dbReference type="GO" id="GO:0006559">
    <property type="term" value="P:L-phenylalanine catabolic process"/>
    <property type="evidence" value="ECO:0007669"/>
    <property type="project" value="TreeGrafter"/>
</dbReference>
<evidence type="ECO:0000313" key="2">
    <source>
        <dbReference type="EMBL" id="TVO59469.1"/>
    </source>
</evidence>
<comment type="caution">
    <text evidence="2">The sequence shown here is derived from an EMBL/GenBank/DDBJ whole genome shotgun (WGS) entry which is preliminary data.</text>
</comment>
<dbReference type="PANTHER" id="PTHR42673">
    <property type="entry name" value="MALEYLACETOACETATE ISOMERASE"/>
    <property type="match status" value="1"/>
</dbReference>
<dbReference type="Pfam" id="PF13409">
    <property type="entry name" value="GST_N_2"/>
    <property type="match status" value="1"/>
</dbReference>
<dbReference type="Pfam" id="PF13410">
    <property type="entry name" value="GST_C_2"/>
    <property type="match status" value="1"/>
</dbReference>
<keyword evidence="3" id="KW-1185">Reference proteome</keyword>
<organism evidence="2 3">
    <name type="scientific">Denitromonas halophila</name>
    <dbReference type="NCBI Taxonomy" id="1629404"/>
    <lineage>
        <taxon>Bacteria</taxon>
        <taxon>Pseudomonadati</taxon>
        <taxon>Pseudomonadota</taxon>
        <taxon>Betaproteobacteria</taxon>
        <taxon>Rhodocyclales</taxon>
        <taxon>Zoogloeaceae</taxon>
        <taxon>Denitromonas</taxon>
    </lineage>
</organism>
<feature type="domain" description="GST N-terminal" evidence="1">
    <location>
        <begin position="2"/>
        <end position="82"/>
    </location>
</feature>
<protein>
    <submittedName>
        <fullName evidence="2">Glutathione S-transferase family protein</fullName>
    </submittedName>
</protein>
<dbReference type="InterPro" id="IPR004045">
    <property type="entry name" value="Glutathione_S-Trfase_N"/>
</dbReference>
<dbReference type="InterPro" id="IPR036282">
    <property type="entry name" value="Glutathione-S-Trfase_C_sf"/>
</dbReference>
<dbReference type="AlphaFoldDB" id="A0A557R2S8"/>
<dbReference type="Proteomes" id="UP000319502">
    <property type="component" value="Unassembled WGS sequence"/>
</dbReference>
<evidence type="ECO:0000313" key="3">
    <source>
        <dbReference type="Proteomes" id="UP000319502"/>
    </source>
</evidence>
<dbReference type="RefSeq" id="WP_144307978.1">
    <property type="nucleotide sequence ID" value="NZ_VMNK01000002.1"/>
</dbReference>
<dbReference type="SFLD" id="SFLDS00019">
    <property type="entry name" value="Glutathione_Transferase_(cytos"/>
    <property type="match status" value="1"/>
</dbReference>
<dbReference type="InterPro" id="IPR036249">
    <property type="entry name" value="Thioredoxin-like_sf"/>
</dbReference>
<dbReference type="PANTHER" id="PTHR42673:SF4">
    <property type="entry name" value="MALEYLACETOACETATE ISOMERASE"/>
    <property type="match status" value="1"/>
</dbReference>
<dbReference type="CDD" id="cd03043">
    <property type="entry name" value="GST_N_1"/>
    <property type="match status" value="1"/>
</dbReference>
<dbReference type="CDD" id="cd03194">
    <property type="entry name" value="GST_C_3"/>
    <property type="match status" value="1"/>
</dbReference>
<dbReference type="SUPFAM" id="SSF47616">
    <property type="entry name" value="GST C-terminal domain-like"/>
    <property type="match status" value="1"/>
</dbReference>
<evidence type="ECO:0000259" key="1">
    <source>
        <dbReference type="PROSITE" id="PS50404"/>
    </source>
</evidence>
<dbReference type="GO" id="GO:0016034">
    <property type="term" value="F:maleylacetoacetate isomerase activity"/>
    <property type="evidence" value="ECO:0007669"/>
    <property type="project" value="TreeGrafter"/>
</dbReference>
<dbReference type="InterPro" id="IPR040079">
    <property type="entry name" value="Glutathione_S-Trfase"/>
</dbReference>
<dbReference type="OrthoDB" id="9799538at2"/>
<sequence>MYTLYFGNKNYSSWSLRPWVLMKHFGIPFEAHQVEVSGKGAHAGHRAYSANGLVPCLHVDGFQVWDTLAIAEFLAERHPGLWPADPLARARARSVACEMHSGFGAVRSAMPMNIKLLLKGKTPSVEVQADIDRIAEIWTQARSEFADDAGPYLFGAFSVADAMFAPVVMRFVTYNVSLPPAAAAYRDAMLAHPAMVEWADAARAETVALPAYDAVAEAYGGVR</sequence>
<keyword evidence="2" id="KW-0808">Transferase</keyword>
<name>A0A557R2S8_9RHOO</name>
<accession>A0A557R2S8</accession>
<gene>
    <name evidence="2" type="ORF">FHP91_01800</name>
</gene>
<dbReference type="PROSITE" id="PS50404">
    <property type="entry name" value="GST_NTER"/>
    <property type="match status" value="1"/>
</dbReference>
<dbReference type="SUPFAM" id="SSF52833">
    <property type="entry name" value="Thioredoxin-like"/>
    <property type="match status" value="1"/>
</dbReference>